<proteinExistence type="predicted"/>
<evidence type="ECO:0008006" key="3">
    <source>
        <dbReference type="Google" id="ProtNLM"/>
    </source>
</evidence>
<dbReference type="AlphaFoldDB" id="A0A1W9S2P1"/>
<reference evidence="2" key="1">
    <citation type="submission" date="2017-03" db="EMBL/GenBank/DDBJ databases">
        <title>Novel pathways for hydrocarbon cycling and metabolic interdependencies in hydrothermal sediment communities.</title>
        <authorList>
            <person name="Dombrowski N."/>
            <person name="Seitz K."/>
            <person name="Teske A."/>
            <person name="Baker B."/>
        </authorList>
    </citation>
    <scope>NUCLEOTIDE SEQUENCE [LARGE SCALE GENOMIC DNA]</scope>
</reference>
<protein>
    <recommendedName>
        <fullName evidence="3">Outer membrane protein beta-barrel domain-containing protein</fullName>
    </recommendedName>
</protein>
<dbReference type="InterPro" id="IPR011250">
    <property type="entry name" value="OMP/PagP_B-barrel"/>
</dbReference>
<accession>A0A1W9S2P1</accession>
<name>A0A1W9S2P1_9BACT</name>
<dbReference type="EMBL" id="NATQ01000012">
    <property type="protein sequence ID" value="OQX91083.1"/>
    <property type="molecule type" value="Genomic_DNA"/>
</dbReference>
<organism evidence="1 2">
    <name type="scientific">Candidatus Coatesbacteria bacterium 4484_99</name>
    <dbReference type="NCBI Taxonomy" id="1970774"/>
    <lineage>
        <taxon>Bacteria</taxon>
        <taxon>Candidatus Coatesiibacteriota</taxon>
    </lineage>
</organism>
<sequence>MRVLNKVIIPTIAILLITSIIADARVVLSFGGGMTTALAVSNLEYDVSPVNLKAYTIFALNPALGFRAGVDYQFGFKNLEGFPNDTYAKGDFKLQSLGIEGGMYLNLIVGGRIIPYACGGFRYSILRFKNANGNVPESFNNLNKPAFYFGGGFRYTLTDKMLIKLPIYATIILAGEDSKDQLGGKTPITLSVGAMFEYYFI</sequence>
<comment type="caution">
    <text evidence="1">The sequence shown here is derived from an EMBL/GenBank/DDBJ whole genome shotgun (WGS) entry which is preliminary data.</text>
</comment>
<dbReference type="Proteomes" id="UP000192611">
    <property type="component" value="Unassembled WGS sequence"/>
</dbReference>
<dbReference type="SUPFAM" id="SSF56925">
    <property type="entry name" value="OMPA-like"/>
    <property type="match status" value="1"/>
</dbReference>
<dbReference type="Gene3D" id="2.40.160.20">
    <property type="match status" value="1"/>
</dbReference>
<evidence type="ECO:0000313" key="2">
    <source>
        <dbReference type="Proteomes" id="UP000192611"/>
    </source>
</evidence>
<gene>
    <name evidence="1" type="ORF">B6D57_00965</name>
</gene>
<evidence type="ECO:0000313" key="1">
    <source>
        <dbReference type="EMBL" id="OQX91083.1"/>
    </source>
</evidence>